<proteinExistence type="predicted"/>
<dbReference type="AlphaFoldDB" id="A0A517MTW1"/>
<evidence type="ECO:0000313" key="4">
    <source>
        <dbReference type="Proteomes" id="UP000319852"/>
    </source>
</evidence>
<reference evidence="3 4" key="1">
    <citation type="submission" date="2019-02" db="EMBL/GenBank/DDBJ databases">
        <title>Deep-cultivation of Planctomycetes and their phenomic and genomic characterization uncovers novel biology.</title>
        <authorList>
            <person name="Wiegand S."/>
            <person name="Jogler M."/>
            <person name="Boedeker C."/>
            <person name="Pinto D."/>
            <person name="Vollmers J."/>
            <person name="Rivas-Marin E."/>
            <person name="Kohn T."/>
            <person name="Peeters S.H."/>
            <person name="Heuer A."/>
            <person name="Rast P."/>
            <person name="Oberbeckmann S."/>
            <person name="Bunk B."/>
            <person name="Jeske O."/>
            <person name="Meyerdierks A."/>
            <person name="Storesund J.E."/>
            <person name="Kallscheuer N."/>
            <person name="Luecker S."/>
            <person name="Lage O.M."/>
            <person name="Pohl T."/>
            <person name="Merkel B.J."/>
            <person name="Hornburger P."/>
            <person name="Mueller R.-W."/>
            <person name="Bruemmer F."/>
            <person name="Labrenz M."/>
            <person name="Spormann A.M."/>
            <person name="Op den Camp H."/>
            <person name="Overmann J."/>
            <person name="Amann R."/>
            <person name="Jetten M.S.M."/>
            <person name="Mascher T."/>
            <person name="Medema M.H."/>
            <person name="Devos D.P."/>
            <person name="Kaster A.-K."/>
            <person name="Ovreas L."/>
            <person name="Rohde M."/>
            <person name="Galperin M.Y."/>
            <person name="Jogler C."/>
        </authorList>
    </citation>
    <scope>NUCLEOTIDE SEQUENCE [LARGE SCALE GENOMIC DNA]</scope>
    <source>
        <strain evidence="3 4">HG15A2</strain>
    </source>
</reference>
<sequence length="130" mass="14439">MEINPTQLSSVKPLRATTVDSASKGDQGLERAQELKQAYGDFIGKTFFGQLMKSMRSSVGKPAYFDGGRAEEVFRGQLDQTLADHMTVASSDRIADPMFRHQFPEQAELLAAAEEQNKSDLTDLSALRRR</sequence>
<protein>
    <submittedName>
        <fullName evidence="3">Rod binding protein</fullName>
    </submittedName>
</protein>
<organism evidence="3 4">
    <name type="scientific">Adhaeretor mobilis</name>
    <dbReference type="NCBI Taxonomy" id="1930276"/>
    <lineage>
        <taxon>Bacteria</taxon>
        <taxon>Pseudomonadati</taxon>
        <taxon>Planctomycetota</taxon>
        <taxon>Planctomycetia</taxon>
        <taxon>Pirellulales</taxon>
        <taxon>Lacipirellulaceae</taxon>
        <taxon>Adhaeretor</taxon>
    </lineage>
</organism>
<name>A0A517MTW1_9BACT</name>
<dbReference type="RefSeq" id="WP_145059370.1">
    <property type="nucleotide sequence ID" value="NZ_CP036263.1"/>
</dbReference>
<feature type="compositionally biased region" description="Polar residues" evidence="1">
    <location>
        <begin position="1"/>
        <end position="10"/>
    </location>
</feature>
<feature type="domain" description="Flagellar protein FlgJ N-terminal" evidence="2">
    <location>
        <begin position="53"/>
        <end position="89"/>
    </location>
</feature>
<gene>
    <name evidence="3" type="ORF">HG15A2_15920</name>
</gene>
<evidence type="ECO:0000313" key="3">
    <source>
        <dbReference type="EMBL" id="QDS98319.1"/>
    </source>
</evidence>
<dbReference type="Proteomes" id="UP000319852">
    <property type="component" value="Chromosome"/>
</dbReference>
<dbReference type="EMBL" id="CP036263">
    <property type="protein sequence ID" value="QDS98319.1"/>
    <property type="molecule type" value="Genomic_DNA"/>
</dbReference>
<dbReference type="OrthoDB" id="280272at2"/>
<dbReference type="InterPro" id="IPR019301">
    <property type="entry name" value="Flagellar_prot_FlgJ_N"/>
</dbReference>
<accession>A0A517MTW1</accession>
<dbReference type="KEGG" id="amob:HG15A2_15920"/>
<dbReference type="Pfam" id="PF10135">
    <property type="entry name" value="Rod-binding"/>
    <property type="match status" value="1"/>
</dbReference>
<evidence type="ECO:0000256" key="1">
    <source>
        <dbReference type="SAM" id="MobiDB-lite"/>
    </source>
</evidence>
<keyword evidence="4" id="KW-1185">Reference proteome</keyword>
<feature type="region of interest" description="Disordered" evidence="1">
    <location>
        <begin position="1"/>
        <end position="29"/>
    </location>
</feature>
<evidence type="ECO:0000259" key="2">
    <source>
        <dbReference type="Pfam" id="PF10135"/>
    </source>
</evidence>